<feature type="non-terminal residue" evidence="2">
    <location>
        <position position="1"/>
    </location>
</feature>
<protein>
    <submittedName>
        <fullName evidence="2">Uncharacterized protein</fullName>
    </submittedName>
</protein>
<gene>
    <name evidence="2" type="ORF">H1R20_g7044</name>
</gene>
<dbReference type="EMBL" id="JANBPK010000850">
    <property type="protein sequence ID" value="KAJ2930101.1"/>
    <property type="molecule type" value="Genomic_DNA"/>
</dbReference>
<organism evidence="2 3">
    <name type="scientific">Candolleomyces eurysporus</name>
    <dbReference type="NCBI Taxonomy" id="2828524"/>
    <lineage>
        <taxon>Eukaryota</taxon>
        <taxon>Fungi</taxon>
        <taxon>Dikarya</taxon>
        <taxon>Basidiomycota</taxon>
        <taxon>Agaricomycotina</taxon>
        <taxon>Agaricomycetes</taxon>
        <taxon>Agaricomycetidae</taxon>
        <taxon>Agaricales</taxon>
        <taxon>Agaricineae</taxon>
        <taxon>Psathyrellaceae</taxon>
        <taxon>Candolleomyces</taxon>
    </lineage>
</organism>
<proteinExistence type="predicted"/>
<evidence type="ECO:0000313" key="2">
    <source>
        <dbReference type="EMBL" id="KAJ2930101.1"/>
    </source>
</evidence>
<name>A0A9W8J6M5_9AGAR</name>
<keyword evidence="3" id="KW-1185">Reference proteome</keyword>
<dbReference type="OrthoDB" id="4085451at2759"/>
<feature type="compositionally biased region" description="Basic and acidic residues" evidence="1">
    <location>
        <begin position="47"/>
        <end position="63"/>
    </location>
</feature>
<feature type="compositionally biased region" description="Low complexity" evidence="1">
    <location>
        <begin position="17"/>
        <end position="40"/>
    </location>
</feature>
<sequence>MGNSASKATRSFPKRSPAPWAGARAPAPSDAATAGPSAAREGVAKASEQRTPDIEKDAGDPDFLRALNRLGPVRVDHGAGMQAAQTQSNQVKEINRLFQSRAASEDEASSLRPSPNHLYAASLHELLDARKSARSKAELELLAKRYNVDYDKMERLAKFVNSPSVDERLTVKNVDKNGDERLTLTLSCHS</sequence>
<dbReference type="AlphaFoldDB" id="A0A9W8J6M5"/>
<comment type="caution">
    <text evidence="2">The sequence shown here is derived from an EMBL/GenBank/DDBJ whole genome shotgun (WGS) entry which is preliminary data.</text>
</comment>
<feature type="region of interest" description="Disordered" evidence="1">
    <location>
        <begin position="1"/>
        <end position="63"/>
    </location>
</feature>
<evidence type="ECO:0000256" key="1">
    <source>
        <dbReference type="SAM" id="MobiDB-lite"/>
    </source>
</evidence>
<dbReference type="Proteomes" id="UP001140091">
    <property type="component" value="Unassembled WGS sequence"/>
</dbReference>
<evidence type="ECO:0000313" key="3">
    <source>
        <dbReference type="Proteomes" id="UP001140091"/>
    </source>
</evidence>
<reference evidence="2" key="1">
    <citation type="submission" date="2022-06" db="EMBL/GenBank/DDBJ databases">
        <title>Genome Sequence of Candolleomyces eurysporus.</title>
        <authorList>
            <person name="Buettner E."/>
        </authorList>
    </citation>
    <scope>NUCLEOTIDE SEQUENCE</scope>
    <source>
        <strain evidence="2">VTCC 930004</strain>
    </source>
</reference>
<accession>A0A9W8J6M5</accession>